<dbReference type="EMBL" id="JABXBU010000030">
    <property type="protein sequence ID" value="KAF8784321.1"/>
    <property type="molecule type" value="Genomic_DNA"/>
</dbReference>
<comment type="caution">
    <text evidence="2">The sequence shown here is derived from an EMBL/GenBank/DDBJ whole genome shotgun (WGS) entry which is preliminary data.</text>
</comment>
<sequence length="259" mass="29604">MATKRKKKNVKMKTGENRPKDKRPCISSKGREKEGHDGVANAKMAKNVDASLTFVRRIQSSRKLLVGEKRNQIQQKMINLNENDNKTTPLLRSKANLPTLVVRPITVIIDSAIKMRKTLEANISPKEMEIKIMGLKPAMGNGVVVQVETPEMVIKLKDAINSHTNLQNVCKATTPKIRMPQIIIYDVEKCEIPREEEEFDFLNQIKLSNDIVENMRVLYRKKGRGSSSHWVISLDPKAFRIIKDKARLRQNVKEKNPEL</sequence>
<name>A0A8T0F0G9_ARGBR</name>
<feature type="compositionally biased region" description="Basic and acidic residues" evidence="1">
    <location>
        <begin position="13"/>
        <end position="37"/>
    </location>
</feature>
<protein>
    <submittedName>
        <fullName evidence="2">Uncharacterized protein</fullName>
    </submittedName>
</protein>
<keyword evidence="3" id="KW-1185">Reference proteome</keyword>
<evidence type="ECO:0000313" key="3">
    <source>
        <dbReference type="Proteomes" id="UP000807504"/>
    </source>
</evidence>
<evidence type="ECO:0000256" key="1">
    <source>
        <dbReference type="SAM" id="MobiDB-lite"/>
    </source>
</evidence>
<feature type="region of interest" description="Disordered" evidence="1">
    <location>
        <begin position="1"/>
        <end position="37"/>
    </location>
</feature>
<accession>A0A8T0F0G9</accession>
<dbReference type="Proteomes" id="UP000807504">
    <property type="component" value="Unassembled WGS sequence"/>
</dbReference>
<gene>
    <name evidence="2" type="ORF">HNY73_010015</name>
</gene>
<reference evidence="2" key="1">
    <citation type="journal article" date="2020" name="bioRxiv">
        <title>Chromosome-level reference genome of the European wasp spider Argiope bruennichi: a resource for studies on range expansion and evolutionary adaptation.</title>
        <authorList>
            <person name="Sheffer M.M."/>
            <person name="Hoppe A."/>
            <person name="Krehenwinkel H."/>
            <person name="Uhl G."/>
            <person name="Kuss A.W."/>
            <person name="Jensen L."/>
            <person name="Jensen C."/>
            <person name="Gillespie R.G."/>
            <person name="Hoff K.J."/>
            <person name="Prost S."/>
        </authorList>
    </citation>
    <scope>NUCLEOTIDE SEQUENCE</scope>
</reference>
<dbReference type="AlphaFoldDB" id="A0A8T0F0G9"/>
<organism evidence="2 3">
    <name type="scientific">Argiope bruennichi</name>
    <name type="common">Wasp spider</name>
    <name type="synonym">Aranea bruennichi</name>
    <dbReference type="NCBI Taxonomy" id="94029"/>
    <lineage>
        <taxon>Eukaryota</taxon>
        <taxon>Metazoa</taxon>
        <taxon>Ecdysozoa</taxon>
        <taxon>Arthropoda</taxon>
        <taxon>Chelicerata</taxon>
        <taxon>Arachnida</taxon>
        <taxon>Araneae</taxon>
        <taxon>Araneomorphae</taxon>
        <taxon>Entelegynae</taxon>
        <taxon>Araneoidea</taxon>
        <taxon>Araneidae</taxon>
        <taxon>Argiope</taxon>
    </lineage>
</organism>
<proteinExistence type="predicted"/>
<reference evidence="2" key="2">
    <citation type="submission" date="2020-06" db="EMBL/GenBank/DDBJ databases">
        <authorList>
            <person name="Sheffer M."/>
        </authorList>
    </citation>
    <scope>NUCLEOTIDE SEQUENCE</scope>
</reference>
<evidence type="ECO:0000313" key="2">
    <source>
        <dbReference type="EMBL" id="KAF8784321.1"/>
    </source>
</evidence>
<feature type="compositionally biased region" description="Basic residues" evidence="1">
    <location>
        <begin position="1"/>
        <end position="11"/>
    </location>
</feature>